<evidence type="ECO:0000256" key="6">
    <source>
        <dbReference type="SAM" id="Phobius"/>
    </source>
</evidence>
<dbReference type="PANTHER" id="PTHR12303">
    <property type="entry name" value="CARNOSINE N-METHYLTRANSFERASE"/>
    <property type="match status" value="1"/>
</dbReference>
<accession>A0AAD3D966</accession>
<evidence type="ECO:0000256" key="3">
    <source>
        <dbReference type="ARBA" id="ARBA00022603"/>
    </source>
</evidence>
<evidence type="ECO:0000313" key="7">
    <source>
        <dbReference type="EMBL" id="GFH60237.1"/>
    </source>
</evidence>
<protein>
    <recommendedName>
        <fullName evidence="2">carnosine N-methyltransferase</fullName>
        <ecNumber evidence="2">2.1.1.22</ecNumber>
    </recommendedName>
</protein>
<sequence length="488" mass="56528">MPSTHETMNGINTFSFICTVSFMLLVSILLFGLKSKARNFHENLDNVRVEKRNRIVPFFYIPPSSSKQSGIPEQDLHRSLERYKDDVDKMISALILSRDIAIKTEWDVYLDDVARSKMDNLLSLKLEERIKETAQILERDYLFLQNVLKPIPFTLSLPFKESDWYEIWSESDKTSAYDSAMQIITHIVRDWSKEGRASRESLYNWSIQQLLKYRSFDDGPVLVPGAGLGRLAHDISETGYIVEANELSLCMSVVAHKFLHNEIEKGVVHPFSLDFFINEVKTVDRYQAVAYPDLENDFIEHLVSQKKSPMGYLSYTVGDFTEIYSQPVVRSSFAAVVTCFFIDTATNIFEYLLVIRNSLKLGGVWINVGPLQWHSNAVLHPSGDELRLIIQSLGFSVLSWSVDKEAINYRHDDTKEDTRYTKFEGYKPLRFVVKLMSEVDSLKMENVAEQISRIRFRRYANQTNFRPHARNQEWQDDHRINVTITEIS</sequence>
<keyword evidence="6" id="KW-0472">Membrane</keyword>
<keyword evidence="4" id="KW-0808">Transferase</keyword>
<dbReference type="SUPFAM" id="SSF53335">
    <property type="entry name" value="S-adenosyl-L-methionine-dependent methyltransferases"/>
    <property type="match status" value="1"/>
</dbReference>
<evidence type="ECO:0000313" key="8">
    <source>
        <dbReference type="Proteomes" id="UP001054902"/>
    </source>
</evidence>
<organism evidence="7 8">
    <name type="scientific">Chaetoceros tenuissimus</name>
    <dbReference type="NCBI Taxonomy" id="426638"/>
    <lineage>
        <taxon>Eukaryota</taxon>
        <taxon>Sar</taxon>
        <taxon>Stramenopiles</taxon>
        <taxon>Ochrophyta</taxon>
        <taxon>Bacillariophyta</taxon>
        <taxon>Coscinodiscophyceae</taxon>
        <taxon>Chaetocerotophycidae</taxon>
        <taxon>Chaetocerotales</taxon>
        <taxon>Chaetocerotaceae</taxon>
        <taxon>Chaetoceros</taxon>
    </lineage>
</organism>
<comment type="similarity">
    <text evidence="1">Belongs to the carnosine N-methyltransferase family.</text>
</comment>
<dbReference type="AlphaFoldDB" id="A0AAD3D966"/>
<dbReference type="EMBL" id="BLLK01000069">
    <property type="protein sequence ID" value="GFH60237.1"/>
    <property type="molecule type" value="Genomic_DNA"/>
</dbReference>
<evidence type="ECO:0000256" key="2">
    <source>
        <dbReference type="ARBA" id="ARBA00012003"/>
    </source>
</evidence>
<dbReference type="Pfam" id="PF07942">
    <property type="entry name" value="CARME"/>
    <property type="match status" value="1"/>
</dbReference>
<evidence type="ECO:0000256" key="1">
    <source>
        <dbReference type="ARBA" id="ARBA00010086"/>
    </source>
</evidence>
<keyword evidence="3" id="KW-0489">Methyltransferase</keyword>
<feature type="transmembrane region" description="Helical" evidence="6">
    <location>
        <begin position="12"/>
        <end position="33"/>
    </location>
</feature>
<dbReference type="InterPro" id="IPR012901">
    <property type="entry name" value="CARME"/>
</dbReference>
<proteinExistence type="inferred from homology"/>
<dbReference type="GO" id="GO:0032259">
    <property type="term" value="P:methylation"/>
    <property type="evidence" value="ECO:0007669"/>
    <property type="project" value="UniProtKB-KW"/>
</dbReference>
<dbReference type="SMART" id="SM01296">
    <property type="entry name" value="N2227"/>
    <property type="match status" value="1"/>
</dbReference>
<evidence type="ECO:0000256" key="5">
    <source>
        <dbReference type="ARBA" id="ARBA00022691"/>
    </source>
</evidence>
<keyword evidence="6" id="KW-0812">Transmembrane</keyword>
<comment type="caution">
    <text evidence="7">The sequence shown here is derived from an EMBL/GenBank/DDBJ whole genome shotgun (WGS) entry which is preliminary data.</text>
</comment>
<keyword evidence="8" id="KW-1185">Reference proteome</keyword>
<reference evidence="7 8" key="1">
    <citation type="journal article" date="2021" name="Sci. Rep.">
        <title>The genome of the diatom Chaetoceros tenuissimus carries an ancient integrated fragment of an extant virus.</title>
        <authorList>
            <person name="Hongo Y."/>
            <person name="Kimura K."/>
            <person name="Takaki Y."/>
            <person name="Yoshida Y."/>
            <person name="Baba S."/>
            <person name="Kobayashi G."/>
            <person name="Nagasaki K."/>
            <person name="Hano T."/>
            <person name="Tomaru Y."/>
        </authorList>
    </citation>
    <scope>NUCLEOTIDE SEQUENCE [LARGE SCALE GENOMIC DNA]</scope>
    <source>
        <strain evidence="7 8">NIES-3715</strain>
    </source>
</reference>
<dbReference type="GO" id="GO:0030735">
    <property type="term" value="F:carnosine N-methyltransferase activity"/>
    <property type="evidence" value="ECO:0007669"/>
    <property type="project" value="UniProtKB-EC"/>
</dbReference>
<name>A0AAD3D966_9STRA</name>
<dbReference type="Proteomes" id="UP001054902">
    <property type="component" value="Unassembled WGS sequence"/>
</dbReference>
<dbReference type="InterPro" id="IPR029063">
    <property type="entry name" value="SAM-dependent_MTases_sf"/>
</dbReference>
<dbReference type="Gene3D" id="3.40.50.150">
    <property type="entry name" value="Vaccinia Virus protein VP39"/>
    <property type="match status" value="1"/>
</dbReference>
<gene>
    <name evidence="7" type="ORF">CTEN210_16713</name>
</gene>
<keyword evidence="6" id="KW-1133">Transmembrane helix</keyword>
<dbReference type="EC" id="2.1.1.22" evidence="2"/>
<dbReference type="PANTHER" id="PTHR12303:SF6">
    <property type="entry name" value="CARNOSINE N-METHYLTRANSFERASE"/>
    <property type="match status" value="1"/>
</dbReference>
<keyword evidence="5" id="KW-0949">S-adenosyl-L-methionine</keyword>
<evidence type="ECO:0000256" key="4">
    <source>
        <dbReference type="ARBA" id="ARBA00022679"/>
    </source>
</evidence>